<protein>
    <submittedName>
        <fullName evidence="2">Putative P-loop containing nucleoside triphosphate hydrolase</fullName>
    </submittedName>
</protein>
<reference evidence="2 3" key="1">
    <citation type="journal article" date="2018" name="Nat. Genet.">
        <title>The Rosa genome provides new insights in the design of modern roses.</title>
        <authorList>
            <person name="Bendahmane M."/>
        </authorList>
    </citation>
    <scope>NUCLEOTIDE SEQUENCE [LARGE SCALE GENOMIC DNA]</scope>
    <source>
        <strain evidence="3">cv. Old Blush</strain>
    </source>
</reference>
<dbReference type="EMBL" id="PDCK01000039">
    <property type="protein sequence ID" value="PRQ59853.1"/>
    <property type="molecule type" value="Genomic_DNA"/>
</dbReference>
<accession>A0A2P6SMF8</accession>
<comment type="caution">
    <text evidence="2">The sequence shown here is derived from an EMBL/GenBank/DDBJ whole genome shotgun (WGS) entry which is preliminary data.</text>
</comment>
<proteinExistence type="predicted"/>
<dbReference type="STRING" id="74649.A0A2P6SMF8"/>
<evidence type="ECO:0000256" key="1">
    <source>
        <dbReference type="SAM" id="MobiDB-lite"/>
    </source>
</evidence>
<keyword evidence="2" id="KW-0378">Hydrolase</keyword>
<sequence length="82" mass="9334">MCMLKLKTSRKGTESPEGEVSSSSKKKYKQQHKVTLSGLLNIIDGLWSSCGHQRLIIFTTNYKLQAWSEHEPPQFGLIWSPL</sequence>
<dbReference type="Gramene" id="PRQ59853">
    <property type="protein sequence ID" value="PRQ59853"/>
    <property type="gene ID" value="RchiOBHm_Chr1g0374741"/>
</dbReference>
<evidence type="ECO:0000313" key="3">
    <source>
        <dbReference type="Proteomes" id="UP000238479"/>
    </source>
</evidence>
<feature type="region of interest" description="Disordered" evidence="1">
    <location>
        <begin position="1"/>
        <end position="27"/>
    </location>
</feature>
<dbReference type="Gene3D" id="3.40.50.300">
    <property type="entry name" value="P-loop containing nucleotide triphosphate hydrolases"/>
    <property type="match status" value="1"/>
</dbReference>
<dbReference type="GO" id="GO:0016787">
    <property type="term" value="F:hydrolase activity"/>
    <property type="evidence" value="ECO:0007669"/>
    <property type="project" value="UniProtKB-KW"/>
</dbReference>
<evidence type="ECO:0000313" key="2">
    <source>
        <dbReference type="EMBL" id="PRQ59853.1"/>
    </source>
</evidence>
<keyword evidence="3" id="KW-1185">Reference proteome</keyword>
<dbReference type="InterPro" id="IPR050747">
    <property type="entry name" value="Mitochondrial_chaperone_BCS1"/>
</dbReference>
<dbReference type="Proteomes" id="UP000238479">
    <property type="component" value="Chromosome 1"/>
</dbReference>
<name>A0A2P6SMF8_ROSCH</name>
<organism evidence="2 3">
    <name type="scientific">Rosa chinensis</name>
    <name type="common">China rose</name>
    <dbReference type="NCBI Taxonomy" id="74649"/>
    <lineage>
        <taxon>Eukaryota</taxon>
        <taxon>Viridiplantae</taxon>
        <taxon>Streptophyta</taxon>
        <taxon>Embryophyta</taxon>
        <taxon>Tracheophyta</taxon>
        <taxon>Spermatophyta</taxon>
        <taxon>Magnoliopsida</taxon>
        <taxon>eudicotyledons</taxon>
        <taxon>Gunneridae</taxon>
        <taxon>Pentapetalae</taxon>
        <taxon>rosids</taxon>
        <taxon>fabids</taxon>
        <taxon>Rosales</taxon>
        <taxon>Rosaceae</taxon>
        <taxon>Rosoideae</taxon>
        <taxon>Rosoideae incertae sedis</taxon>
        <taxon>Rosa</taxon>
    </lineage>
</organism>
<dbReference type="InterPro" id="IPR027417">
    <property type="entry name" value="P-loop_NTPase"/>
</dbReference>
<dbReference type="AlphaFoldDB" id="A0A2P6SMF8"/>
<gene>
    <name evidence="2" type="ORF">RchiOBHm_Chr1g0374741</name>
</gene>
<dbReference type="PANTHER" id="PTHR23070">
    <property type="entry name" value="BCS1 AAA-TYPE ATPASE"/>
    <property type="match status" value="1"/>
</dbReference>